<keyword evidence="3" id="KW-1185">Reference proteome</keyword>
<keyword evidence="1" id="KW-0472">Membrane</keyword>
<reference evidence="3" key="1">
    <citation type="submission" date="2019-09" db="EMBL/GenBank/DDBJ databases">
        <authorList>
            <person name="Jung D.-H."/>
        </authorList>
    </citation>
    <scope>NUCLEOTIDE SEQUENCE [LARGE SCALE GENOMIC DNA]</scope>
    <source>
        <strain evidence="3">JA-25</strain>
    </source>
</reference>
<organism evidence="2 3">
    <name type="scientific">Fibrivirga algicola</name>
    <dbReference type="NCBI Taxonomy" id="2950420"/>
    <lineage>
        <taxon>Bacteria</taxon>
        <taxon>Pseudomonadati</taxon>
        <taxon>Bacteroidota</taxon>
        <taxon>Cytophagia</taxon>
        <taxon>Cytophagales</taxon>
        <taxon>Spirosomataceae</taxon>
        <taxon>Fibrivirga</taxon>
    </lineage>
</organism>
<proteinExistence type="predicted"/>
<dbReference type="RefSeq" id="WP_166692164.1">
    <property type="nucleotide sequence ID" value="NZ_WAEL01000004.1"/>
</dbReference>
<keyword evidence="1" id="KW-1133">Transmembrane helix</keyword>
<feature type="transmembrane region" description="Helical" evidence="1">
    <location>
        <begin position="82"/>
        <end position="100"/>
    </location>
</feature>
<name>A0ABX0QFS7_9BACT</name>
<feature type="transmembrane region" description="Helical" evidence="1">
    <location>
        <begin position="106"/>
        <end position="124"/>
    </location>
</feature>
<gene>
    <name evidence="2" type="ORF">F7231_12675</name>
</gene>
<feature type="transmembrane region" description="Helical" evidence="1">
    <location>
        <begin position="41"/>
        <end position="61"/>
    </location>
</feature>
<protein>
    <recommendedName>
        <fullName evidence="4">Phosphatase PAP2 family protein</fullName>
    </recommendedName>
</protein>
<feature type="transmembrane region" description="Helical" evidence="1">
    <location>
        <begin position="136"/>
        <end position="157"/>
    </location>
</feature>
<keyword evidence="1" id="KW-0812">Transmembrane</keyword>
<feature type="transmembrane region" description="Helical" evidence="1">
    <location>
        <begin position="177"/>
        <end position="195"/>
    </location>
</feature>
<comment type="caution">
    <text evidence="2">The sequence shown here is derived from an EMBL/GenBank/DDBJ whole genome shotgun (WGS) entry which is preliminary data.</text>
</comment>
<dbReference type="EMBL" id="WAEL01000004">
    <property type="protein sequence ID" value="NID11026.1"/>
    <property type="molecule type" value="Genomic_DNA"/>
</dbReference>
<accession>A0ABX0QFS7</accession>
<sequence length="196" mass="22029">MTKRPLSNTLARYISVASHPLLTLPVCSLAILFRYEPVANASVLALLLVGCLVVPLAVSMYRKQAKGVHTNFDVSDQRQRQTWYYLVVSLLVGVTALVYLTDQSFIVRLSFLLATLLLITSQFVNQFIKSSLHVSLNTFLAFLLLLVDVKIGMLWLTFLPLIGWSRRQLNRHTLPEIITGGVIGLTFGYLLFYLAQ</sequence>
<evidence type="ECO:0000313" key="3">
    <source>
        <dbReference type="Proteomes" id="UP000606008"/>
    </source>
</evidence>
<evidence type="ECO:0000313" key="2">
    <source>
        <dbReference type="EMBL" id="NID11026.1"/>
    </source>
</evidence>
<dbReference type="Proteomes" id="UP000606008">
    <property type="component" value="Unassembled WGS sequence"/>
</dbReference>
<feature type="transmembrane region" description="Helical" evidence="1">
    <location>
        <begin position="12"/>
        <end position="35"/>
    </location>
</feature>
<evidence type="ECO:0008006" key="4">
    <source>
        <dbReference type="Google" id="ProtNLM"/>
    </source>
</evidence>
<evidence type="ECO:0000256" key="1">
    <source>
        <dbReference type="SAM" id="Phobius"/>
    </source>
</evidence>
<reference evidence="3" key="2">
    <citation type="submission" date="2023-07" db="EMBL/GenBank/DDBJ databases">
        <authorList>
            <person name="Jung D.-H."/>
        </authorList>
    </citation>
    <scope>NUCLEOTIDE SEQUENCE [LARGE SCALE GENOMIC DNA]</scope>
    <source>
        <strain evidence="3">JA-25</strain>
    </source>
</reference>